<proteinExistence type="predicted"/>
<keyword evidence="1" id="KW-0812">Transmembrane</keyword>
<organism evidence="2 3">
    <name type="scientific">Candidatus Terrybacteria bacterium RIFCSPHIGHO2_01_FULL_48_17</name>
    <dbReference type="NCBI Taxonomy" id="1802362"/>
    <lineage>
        <taxon>Bacteria</taxon>
        <taxon>Candidatus Terryibacteriota</taxon>
    </lineage>
</organism>
<evidence type="ECO:0000256" key="1">
    <source>
        <dbReference type="SAM" id="Phobius"/>
    </source>
</evidence>
<sequence length="64" mass="6882">MFYCALGGVRERRYEVILLLFCVAVAAAALLAATGTVLGFIGAAGFSLIALGIVFWDIQNRKLF</sequence>
<evidence type="ECO:0000313" key="3">
    <source>
        <dbReference type="Proteomes" id="UP000177629"/>
    </source>
</evidence>
<name>A0A1G2PL42_9BACT</name>
<dbReference type="EMBL" id="MHSS01000001">
    <property type="protein sequence ID" value="OHA49030.1"/>
    <property type="molecule type" value="Genomic_DNA"/>
</dbReference>
<accession>A0A1G2PL42</accession>
<feature type="transmembrane region" description="Helical" evidence="1">
    <location>
        <begin position="40"/>
        <end position="58"/>
    </location>
</feature>
<dbReference type="STRING" id="1802362.A2806_01655"/>
<evidence type="ECO:0000313" key="2">
    <source>
        <dbReference type="EMBL" id="OHA49030.1"/>
    </source>
</evidence>
<comment type="caution">
    <text evidence="2">The sequence shown here is derived from an EMBL/GenBank/DDBJ whole genome shotgun (WGS) entry which is preliminary data.</text>
</comment>
<reference evidence="2 3" key="1">
    <citation type="journal article" date="2016" name="Nat. Commun.">
        <title>Thousands of microbial genomes shed light on interconnected biogeochemical processes in an aquifer system.</title>
        <authorList>
            <person name="Anantharaman K."/>
            <person name="Brown C.T."/>
            <person name="Hug L.A."/>
            <person name="Sharon I."/>
            <person name="Castelle C.J."/>
            <person name="Probst A.J."/>
            <person name="Thomas B.C."/>
            <person name="Singh A."/>
            <person name="Wilkins M.J."/>
            <person name="Karaoz U."/>
            <person name="Brodie E.L."/>
            <person name="Williams K.H."/>
            <person name="Hubbard S.S."/>
            <person name="Banfield J.F."/>
        </authorList>
    </citation>
    <scope>NUCLEOTIDE SEQUENCE [LARGE SCALE GENOMIC DNA]</scope>
</reference>
<keyword evidence="1" id="KW-0472">Membrane</keyword>
<feature type="transmembrane region" description="Helical" evidence="1">
    <location>
        <begin position="16"/>
        <end position="34"/>
    </location>
</feature>
<keyword evidence="1" id="KW-1133">Transmembrane helix</keyword>
<gene>
    <name evidence="2" type="ORF">A2806_01655</name>
</gene>
<dbReference type="AlphaFoldDB" id="A0A1G2PL42"/>
<dbReference type="Proteomes" id="UP000177629">
    <property type="component" value="Unassembled WGS sequence"/>
</dbReference>
<protein>
    <submittedName>
        <fullName evidence="2">Uncharacterized protein</fullName>
    </submittedName>
</protein>